<proteinExistence type="predicted"/>
<organism evidence="1 2">
    <name type="scientific">Bifidobacterium criceti</name>
    <dbReference type="NCBI Taxonomy" id="1960969"/>
    <lineage>
        <taxon>Bacteria</taxon>
        <taxon>Bacillati</taxon>
        <taxon>Actinomycetota</taxon>
        <taxon>Actinomycetes</taxon>
        <taxon>Bifidobacteriales</taxon>
        <taxon>Bifidobacteriaceae</taxon>
        <taxon>Bifidobacterium</taxon>
    </lineage>
</organism>
<sequence length="146" mass="16401">MILEPTHRYDDIIVMEHHRSRAHGHMPVGQRAAQFMPFAALSGYGELIEDASKPVERRIELGEDAREELDRRFAAVLARIDDHPVVSVTYFRTADRADRGMYVTAEGVVERYDGASHRLFFDDGVGVACTDIVRIAMKGADGDVDR</sequence>
<gene>
    <name evidence="1" type="ORF">B1526_0430</name>
</gene>
<dbReference type="Proteomes" id="UP000218399">
    <property type="component" value="Unassembled WGS sequence"/>
</dbReference>
<reference evidence="1 2" key="1">
    <citation type="journal article" date="2017" name="ISME J.">
        <title>Unveiling bifidobacterial biogeography across the mammalian branch of the tree of life.</title>
        <authorList>
            <person name="Milani C."/>
            <person name="Mangifesta M."/>
            <person name="Mancabelli L."/>
            <person name="Lugli G.A."/>
            <person name="James K."/>
            <person name="Duranti S."/>
            <person name="Turroni F."/>
            <person name="Ferrario C."/>
            <person name="Ossiprandi M.C."/>
            <person name="van Sinderen D."/>
            <person name="Ventura M."/>
        </authorList>
    </citation>
    <scope>NUCLEOTIDE SEQUENCE [LARGE SCALE GENOMIC DNA]</scope>
    <source>
        <strain evidence="2">Ham19E</strain>
    </source>
</reference>
<evidence type="ECO:0000313" key="2">
    <source>
        <dbReference type="Proteomes" id="UP000218399"/>
    </source>
</evidence>
<dbReference type="OrthoDB" id="361760at2"/>
<comment type="caution">
    <text evidence="1">The sequence shown here is derived from an EMBL/GenBank/DDBJ whole genome shotgun (WGS) entry which is preliminary data.</text>
</comment>
<keyword evidence="2" id="KW-1185">Reference proteome</keyword>
<dbReference type="RefSeq" id="WP_095614485.1">
    <property type="nucleotide sequence ID" value="NZ_MVOH01000006.1"/>
</dbReference>
<dbReference type="AlphaFoldDB" id="A0A2A2EH47"/>
<dbReference type="EMBL" id="MVOH01000006">
    <property type="protein sequence ID" value="PAU68245.1"/>
    <property type="molecule type" value="Genomic_DNA"/>
</dbReference>
<name>A0A2A2EH47_9BIFI</name>
<accession>A0A2A2EH47</accession>
<protein>
    <submittedName>
        <fullName evidence="1">YolD-like protein</fullName>
    </submittedName>
</protein>
<evidence type="ECO:0000313" key="1">
    <source>
        <dbReference type="EMBL" id="PAU68245.1"/>
    </source>
</evidence>